<accession>A0A328TF36</accession>
<comment type="caution">
    <text evidence="1">The sequence shown here is derived from an EMBL/GenBank/DDBJ whole genome shotgun (WGS) entry which is preliminary data.</text>
</comment>
<proteinExistence type="predicted"/>
<gene>
    <name evidence="1" type="ORF">ACZ87_03924</name>
</gene>
<dbReference type="Proteomes" id="UP000244334">
    <property type="component" value="Unassembled WGS sequence"/>
</dbReference>
<organism evidence="1 2">
    <name type="scientific">Candidatus Erwinia dacicola</name>
    <dbReference type="NCBI Taxonomy" id="252393"/>
    <lineage>
        <taxon>Bacteria</taxon>
        <taxon>Pseudomonadati</taxon>
        <taxon>Pseudomonadota</taxon>
        <taxon>Gammaproteobacteria</taxon>
        <taxon>Enterobacterales</taxon>
        <taxon>Erwiniaceae</taxon>
        <taxon>Erwinia</taxon>
    </lineage>
</organism>
<protein>
    <recommendedName>
        <fullName evidence="3">Transposase</fullName>
    </recommendedName>
</protein>
<name>A0A328TF36_9GAMM</name>
<feature type="non-terminal residue" evidence="1">
    <location>
        <position position="1"/>
    </location>
</feature>
<evidence type="ECO:0000313" key="1">
    <source>
        <dbReference type="EMBL" id="RAP67862.1"/>
    </source>
</evidence>
<reference evidence="1" key="1">
    <citation type="submission" date="2018-04" db="EMBL/GenBank/DDBJ databases">
        <title>Genomes of the Obligate Erwinia dacicola and Facultative Enterobacter sp. OLF Endosymbionts of the Olive Fruit fly, Bactrocera oleae.</title>
        <authorList>
            <person name="Estes A.M."/>
            <person name="Hearn D.J."/>
            <person name="Agarwal S."/>
            <person name="Pierson E.A."/>
            <person name="Dunning-Hotopp J.C."/>
        </authorList>
    </citation>
    <scope>NUCLEOTIDE SEQUENCE [LARGE SCALE GENOMIC DNA]</scope>
    <source>
        <strain evidence="1">Oroville</strain>
    </source>
</reference>
<dbReference type="AlphaFoldDB" id="A0A328TF36"/>
<keyword evidence="2" id="KW-1185">Reference proteome</keyword>
<dbReference type="EMBL" id="LJAM02000885">
    <property type="protein sequence ID" value="RAP67862.1"/>
    <property type="molecule type" value="Genomic_DNA"/>
</dbReference>
<evidence type="ECO:0000313" key="2">
    <source>
        <dbReference type="Proteomes" id="UP000244334"/>
    </source>
</evidence>
<evidence type="ECO:0008006" key="3">
    <source>
        <dbReference type="Google" id="ProtNLM"/>
    </source>
</evidence>
<sequence>GKLLNNTKRLQIPRLINTDKAPTWRWLYPRLRWLDFT</sequence>